<name>A0ABP0I943_9DINO</name>
<evidence type="ECO:0000256" key="2">
    <source>
        <dbReference type="ARBA" id="ARBA00022723"/>
    </source>
</evidence>
<proteinExistence type="predicted"/>
<keyword evidence="6" id="KW-0862">Zinc</keyword>
<dbReference type="PROSITE" id="PS51873">
    <property type="entry name" value="TRIAD"/>
    <property type="match status" value="1"/>
</dbReference>
<keyword evidence="4" id="KW-0863">Zinc-finger</keyword>
<evidence type="ECO:0000256" key="6">
    <source>
        <dbReference type="ARBA" id="ARBA00022833"/>
    </source>
</evidence>
<organism evidence="8 9">
    <name type="scientific">Durusdinium trenchii</name>
    <dbReference type="NCBI Taxonomy" id="1381693"/>
    <lineage>
        <taxon>Eukaryota</taxon>
        <taxon>Sar</taxon>
        <taxon>Alveolata</taxon>
        <taxon>Dinophyceae</taxon>
        <taxon>Suessiales</taxon>
        <taxon>Symbiodiniaceae</taxon>
        <taxon>Durusdinium</taxon>
    </lineage>
</organism>
<evidence type="ECO:0000256" key="4">
    <source>
        <dbReference type="ARBA" id="ARBA00022771"/>
    </source>
</evidence>
<dbReference type="PANTHER" id="PTHR11685">
    <property type="entry name" value="RBR FAMILY RING FINGER AND IBR DOMAIN-CONTAINING"/>
    <property type="match status" value="1"/>
</dbReference>
<dbReference type="Pfam" id="PF22191">
    <property type="entry name" value="IBR_1"/>
    <property type="match status" value="1"/>
</dbReference>
<evidence type="ECO:0000259" key="7">
    <source>
        <dbReference type="PROSITE" id="PS51873"/>
    </source>
</evidence>
<protein>
    <submittedName>
        <fullName evidence="8">Potential E3 ubiquitin-protein ligase ariadne-2 (Protein ariadne-2) (Ari-2) (RING-type E3 ubiquitin transferase ariadne-2)</fullName>
    </submittedName>
</protein>
<dbReference type="CDD" id="cd20336">
    <property type="entry name" value="Rcat_RBR"/>
    <property type="match status" value="1"/>
</dbReference>
<evidence type="ECO:0000313" key="8">
    <source>
        <dbReference type="EMBL" id="CAK8999074.1"/>
    </source>
</evidence>
<dbReference type="InterPro" id="IPR031127">
    <property type="entry name" value="E3_UB_ligase_RBR"/>
</dbReference>
<feature type="domain" description="RING-type" evidence="7">
    <location>
        <begin position="310"/>
        <end position="514"/>
    </location>
</feature>
<dbReference type="Gene3D" id="1.20.120.1750">
    <property type="match status" value="1"/>
</dbReference>
<dbReference type="GO" id="GO:0016740">
    <property type="term" value="F:transferase activity"/>
    <property type="evidence" value="ECO:0007669"/>
    <property type="project" value="UniProtKB-KW"/>
</dbReference>
<comment type="caution">
    <text evidence="8">The sequence shown here is derived from an EMBL/GenBank/DDBJ whole genome shotgun (WGS) entry which is preliminary data.</text>
</comment>
<dbReference type="EMBL" id="CAXAMM010003236">
    <property type="protein sequence ID" value="CAK8999074.1"/>
    <property type="molecule type" value="Genomic_DNA"/>
</dbReference>
<dbReference type="InterPro" id="IPR044066">
    <property type="entry name" value="TRIAD_supradom"/>
</dbReference>
<dbReference type="SUPFAM" id="SSF57850">
    <property type="entry name" value="RING/U-box"/>
    <property type="match status" value="1"/>
</dbReference>
<reference evidence="8 9" key="1">
    <citation type="submission" date="2024-02" db="EMBL/GenBank/DDBJ databases">
        <authorList>
            <person name="Chen Y."/>
            <person name="Shah S."/>
            <person name="Dougan E. K."/>
            <person name="Thang M."/>
            <person name="Chan C."/>
        </authorList>
    </citation>
    <scope>NUCLEOTIDE SEQUENCE [LARGE SCALE GENOMIC DNA]</scope>
</reference>
<gene>
    <name evidence="8" type="ORF">SCF082_LOCUS5908</name>
</gene>
<evidence type="ECO:0000256" key="3">
    <source>
        <dbReference type="ARBA" id="ARBA00022737"/>
    </source>
</evidence>
<dbReference type="Proteomes" id="UP001642464">
    <property type="component" value="Unassembled WGS sequence"/>
</dbReference>
<keyword evidence="2" id="KW-0479">Metal-binding</keyword>
<evidence type="ECO:0000313" key="9">
    <source>
        <dbReference type="Proteomes" id="UP001642464"/>
    </source>
</evidence>
<keyword evidence="3" id="KW-0677">Repeat</keyword>
<keyword evidence="1 8" id="KW-0808">Transferase</keyword>
<evidence type="ECO:0000256" key="1">
    <source>
        <dbReference type="ARBA" id="ARBA00022679"/>
    </source>
</evidence>
<keyword evidence="9" id="KW-1185">Reference proteome</keyword>
<accession>A0ABP0I943</accession>
<evidence type="ECO:0000256" key="5">
    <source>
        <dbReference type="ARBA" id="ARBA00022786"/>
    </source>
</evidence>
<sequence>MEQNLVGEVGSAGTGVGLGCVCCGSREELLVFEKFSGAFQSACRHAACEPCLRNWTLKELPKCRQRWMLRVECPCQTCGRQVPQALPLKVSAHARALADAIDASSANKVADQLVQWPGWPNEALVCPRCGEEQDQVLVNTACGHGACRNCWLADLPSKLEWCKAYCALDVPCGHEGCNEGCFEVLKHLDSPVIPEVKRYVEQVQSDLLEFSPWCVHEANAGAPGPVCPSCEYRVTALLHCSCKQRVACKQCWDSDFKYEVFRCKNTSAFVLHQLHGTSCQGCSSHRECLTKAYNKALKRAAPYAAPRGTIAPTCPICQEVSLVLLCASRTHYWHAACERCWMSWAEGQLDKCFAEKKLPRCLWPQCQVSMADKENFFAKDCVWELVQDSCYSSSELKDFLGKLKLRKRLQSNPFFPAALQVECPRPRCLGIGYLGYDTVMCFLCEHQWEDSGEKPLKLSGACIDELEAAGVRVQQCPKCHEYIEKNGGCDHMTCRCGHQFSWTTLKTWGSLVAQ</sequence>
<keyword evidence="5" id="KW-0833">Ubl conjugation pathway</keyword>